<proteinExistence type="predicted"/>
<organism evidence="1 2">
    <name type="scientific">Pseudarthrobacter enclensis</name>
    <dbReference type="NCBI Taxonomy" id="993070"/>
    <lineage>
        <taxon>Bacteria</taxon>
        <taxon>Bacillati</taxon>
        <taxon>Actinomycetota</taxon>
        <taxon>Actinomycetes</taxon>
        <taxon>Micrococcales</taxon>
        <taxon>Micrococcaceae</taxon>
        <taxon>Pseudarthrobacter</taxon>
    </lineage>
</organism>
<evidence type="ECO:0000313" key="1">
    <source>
        <dbReference type="EMBL" id="MDP9888671.1"/>
    </source>
</evidence>
<sequence>MLKKMRLTHLQLETAAHAPLAFEFVLLAAATSQPRFS</sequence>
<keyword evidence="2" id="KW-1185">Reference proteome</keyword>
<dbReference type="Proteomes" id="UP001226577">
    <property type="component" value="Unassembled WGS sequence"/>
</dbReference>
<reference evidence="1 2" key="1">
    <citation type="submission" date="2023-07" db="EMBL/GenBank/DDBJ databases">
        <title>Sorghum-associated microbial communities from plants grown in Nebraska, USA.</title>
        <authorList>
            <person name="Schachtman D."/>
        </authorList>
    </citation>
    <scope>NUCLEOTIDE SEQUENCE [LARGE SCALE GENOMIC DNA]</scope>
    <source>
        <strain evidence="1 2">CC222</strain>
    </source>
</reference>
<dbReference type="EMBL" id="JAUSRE010000010">
    <property type="protein sequence ID" value="MDP9888671.1"/>
    <property type="molecule type" value="Genomic_DNA"/>
</dbReference>
<comment type="caution">
    <text evidence="1">The sequence shown here is derived from an EMBL/GenBank/DDBJ whole genome shotgun (WGS) entry which is preliminary data.</text>
</comment>
<gene>
    <name evidence="1" type="ORF">J2X98_002264</name>
</gene>
<name>A0ABT9RV31_9MICC</name>
<protein>
    <submittedName>
        <fullName evidence="1">Uncharacterized protein</fullName>
    </submittedName>
</protein>
<accession>A0ABT9RV31</accession>
<evidence type="ECO:0000313" key="2">
    <source>
        <dbReference type="Proteomes" id="UP001226577"/>
    </source>
</evidence>